<organismHost>
    <name type="scientific">Homo sapiens</name>
    <name type="common">Human</name>
    <dbReference type="NCBI Taxonomy" id="9606"/>
</organismHost>
<reference evidence="2 3" key="1">
    <citation type="journal article" date="2006" name="Science">
        <title>Genome sequence diversity and clues to the evolution of variola (smallpox) virus.</title>
        <authorList>
            <person name="Esposito J.J."/>
            <person name="Sammons S.A."/>
            <person name="Frace A.M."/>
            <person name="Osborne J.D."/>
            <person name="Olsen-Rasmussen M."/>
            <person name="Zhang M."/>
            <person name="Govil D."/>
            <person name="Damon I.K."/>
            <person name="Kline R."/>
            <person name="Laker M."/>
            <person name="Li Y."/>
            <person name="Smith G.L."/>
            <person name="Meyer H."/>
            <person name="LeDuc J.W."/>
            <person name="Wohlhueter R.M."/>
        </authorList>
    </citation>
    <scope>NUCLEOTIDE SEQUENCE [LARGE SCALE GENOMIC DNA]</scope>
    <source>
        <strain evidence="2">China Horn 1948</strain>
    </source>
</reference>
<organism evidence="2 3">
    <name type="scientific">Variola virus</name>
    <dbReference type="NCBI Taxonomy" id="10255"/>
    <lineage>
        <taxon>Viruses</taxon>
        <taxon>Varidnaviria</taxon>
        <taxon>Bamfordvirae</taxon>
        <taxon>Nucleocytoviricota</taxon>
        <taxon>Pokkesviricetes</taxon>
        <taxon>Chitovirales</taxon>
        <taxon>Poxviridae</taxon>
        <taxon>Chordopoxvirinae</taxon>
        <taxon>Orthopoxvirus</taxon>
        <taxon>Orthopoxvirus variola</taxon>
    </lineage>
</organism>
<evidence type="ECO:0000256" key="1">
    <source>
        <dbReference type="SAM" id="Phobius"/>
    </source>
</evidence>
<accession>Q0NW56</accession>
<keyword evidence="1" id="KW-1133">Transmembrane helix</keyword>
<proteinExistence type="predicted"/>
<keyword evidence="1" id="KW-0812">Transmembrane</keyword>
<protein>
    <submittedName>
        <fullName evidence="2">Type-II membrane protein</fullName>
    </submittedName>
</protein>
<sequence length="61" mass="6817">MTMNKPKTNYAGYACCVICGLIVGIIFTVTLLKAVERKLIHTPLIDKTIKDAYIREDCPTD</sequence>
<evidence type="ECO:0000313" key="2">
    <source>
        <dbReference type="EMBL" id="ABG43725.1"/>
    </source>
</evidence>
<dbReference type="EMBL" id="DQ437582">
    <property type="protein sequence ID" value="ABG43725.1"/>
    <property type="molecule type" value="Genomic_DNA"/>
</dbReference>
<keyword evidence="1" id="KW-0472">Membrane</keyword>
<dbReference type="Proteomes" id="UP000136147">
    <property type="component" value="Segment"/>
</dbReference>
<feature type="transmembrane region" description="Helical" evidence="1">
    <location>
        <begin position="12"/>
        <end position="32"/>
    </location>
</feature>
<evidence type="ECO:0000313" key="3">
    <source>
        <dbReference type="Proteomes" id="UP000136147"/>
    </source>
</evidence>
<gene>
    <name evidence="2" type="ORF">VARV_CHN48_horn_156</name>
</gene>
<name>Q0NW56_VARV</name>